<dbReference type="Gene3D" id="1.10.510.10">
    <property type="entry name" value="Transferase(Phosphotransferase) domain 1"/>
    <property type="match status" value="1"/>
</dbReference>
<evidence type="ECO:0000256" key="3">
    <source>
        <dbReference type="ARBA" id="ARBA00022679"/>
    </source>
</evidence>
<keyword evidence="5 9" id="KW-0418">Kinase</keyword>
<dbReference type="OrthoDB" id="3679634at2"/>
<reference evidence="9 10" key="1">
    <citation type="submission" date="2019-10" db="EMBL/GenBank/DDBJ databases">
        <title>Actinomadura rubteroloni sp. nov. and Actinomadura macrotermitis sp. nov., isolated from the gut of fungus growing-termite Macrotermes natalensis.</title>
        <authorList>
            <person name="Benndorf R."/>
            <person name="Martin K."/>
            <person name="Kuefner M."/>
            <person name="De Beer W."/>
            <person name="Kaster A.-K."/>
            <person name="Vollmers J."/>
            <person name="Poulsen M."/>
            <person name="Beemelmanns C."/>
        </authorList>
    </citation>
    <scope>NUCLEOTIDE SEQUENCE [LARGE SCALE GENOMIC DNA]</scope>
    <source>
        <strain evidence="9 10">RB68</strain>
    </source>
</reference>
<dbReference type="InterPro" id="IPR011009">
    <property type="entry name" value="Kinase-like_dom_sf"/>
</dbReference>
<dbReference type="AlphaFoldDB" id="A0A7K0BR94"/>
<dbReference type="InterPro" id="IPR000719">
    <property type="entry name" value="Prot_kinase_dom"/>
</dbReference>
<evidence type="ECO:0000256" key="5">
    <source>
        <dbReference type="ARBA" id="ARBA00022777"/>
    </source>
</evidence>
<dbReference type="PROSITE" id="PS50011">
    <property type="entry name" value="PROTEIN_KINASE_DOM"/>
    <property type="match status" value="1"/>
</dbReference>
<dbReference type="Pfam" id="PF00069">
    <property type="entry name" value="Pkinase"/>
    <property type="match status" value="1"/>
</dbReference>
<dbReference type="PANTHER" id="PTHR43289:SF6">
    <property type="entry name" value="SERINE_THREONINE-PROTEIN KINASE NEKL-3"/>
    <property type="match status" value="1"/>
</dbReference>
<dbReference type="InterPro" id="IPR008271">
    <property type="entry name" value="Ser/Thr_kinase_AS"/>
</dbReference>
<evidence type="ECO:0000313" key="9">
    <source>
        <dbReference type="EMBL" id="MQY03422.1"/>
    </source>
</evidence>
<dbReference type="RefSeq" id="WP_153531354.1">
    <property type="nucleotide sequence ID" value="NZ_WEGH01000001.1"/>
</dbReference>
<feature type="domain" description="Protein kinase" evidence="8">
    <location>
        <begin position="9"/>
        <end position="280"/>
    </location>
</feature>
<dbReference type="SMART" id="SM00220">
    <property type="entry name" value="S_TKc"/>
    <property type="match status" value="1"/>
</dbReference>
<evidence type="ECO:0000256" key="7">
    <source>
        <dbReference type="SAM" id="MobiDB-lite"/>
    </source>
</evidence>
<name>A0A7K0BR94_9ACTN</name>
<dbReference type="PROSITE" id="PS00108">
    <property type="entry name" value="PROTEIN_KINASE_ST"/>
    <property type="match status" value="1"/>
</dbReference>
<feature type="region of interest" description="Disordered" evidence="7">
    <location>
        <begin position="234"/>
        <end position="280"/>
    </location>
</feature>
<keyword evidence="10" id="KW-1185">Reference proteome</keyword>
<keyword evidence="2" id="KW-0723">Serine/threonine-protein kinase</keyword>
<keyword evidence="4" id="KW-0547">Nucleotide-binding</keyword>
<organism evidence="9 10">
    <name type="scientific">Actinomadura macrotermitis</name>
    <dbReference type="NCBI Taxonomy" id="2585200"/>
    <lineage>
        <taxon>Bacteria</taxon>
        <taxon>Bacillati</taxon>
        <taxon>Actinomycetota</taxon>
        <taxon>Actinomycetes</taxon>
        <taxon>Streptosporangiales</taxon>
        <taxon>Thermomonosporaceae</taxon>
        <taxon>Actinomadura</taxon>
    </lineage>
</organism>
<evidence type="ECO:0000256" key="4">
    <source>
        <dbReference type="ARBA" id="ARBA00022741"/>
    </source>
</evidence>
<keyword evidence="6" id="KW-0067">ATP-binding</keyword>
<protein>
    <recommendedName>
        <fullName evidence="1">non-specific serine/threonine protein kinase</fullName>
        <ecNumber evidence="1">2.7.11.1</ecNumber>
    </recommendedName>
</protein>
<dbReference type="EMBL" id="WEGH01000001">
    <property type="protein sequence ID" value="MQY03422.1"/>
    <property type="molecule type" value="Genomic_DNA"/>
</dbReference>
<evidence type="ECO:0000259" key="8">
    <source>
        <dbReference type="PROSITE" id="PS50011"/>
    </source>
</evidence>
<evidence type="ECO:0000256" key="2">
    <source>
        <dbReference type="ARBA" id="ARBA00022527"/>
    </source>
</evidence>
<dbReference type="EC" id="2.7.11.1" evidence="1"/>
<evidence type="ECO:0000313" key="10">
    <source>
        <dbReference type="Proteomes" id="UP000487268"/>
    </source>
</evidence>
<dbReference type="Gene3D" id="3.30.200.20">
    <property type="entry name" value="Phosphorylase Kinase, domain 1"/>
    <property type="match status" value="1"/>
</dbReference>
<comment type="caution">
    <text evidence="9">The sequence shown here is derived from an EMBL/GenBank/DDBJ whole genome shotgun (WGS) entry which is preliminary data.</text>
</comment>
<dbReference type="CDD" id="cd14014">
    <property type="entry name" value="STKc_PknB_like"/>
    <property type="match status" value="1"/>
</dbReference>
<proteinExistence type="predicted"/>
<dbReference type="GO" id="GO:0004674">
    <property type="term" value="F:protein serine/threonine kinase activity"/>
    <property type="evidence" value="ECO:0007669"/>
    <property type="project" value="UniProtKB-KW"/>
</dbReference>
<dbReference type="PANTHER" id="PTHR43289">
    <property type="entry name" value="MITOGEN-ACTIVATED PROTEIN KINASE KINASE KINASE 20-RELATED"/>
    <property type="match status" value="1"/>
</dbReference>
<sequence length="280" mass="30081">MSQVIAGRYQLLEPLGHGGRGTVRRARDRVLGRTVAVKEVPLPPGLDRAGLERMYDRAFREARALAGLDHPGVVAVHDVVRDDDRPWIVMPLVRAASLDRVVIEEGLLPPARIAAIGLDLLDALRAAHAAGVVHRDVKPRNVLLTTDRAVLTGFDVTAATDDGQGGTAAYRSPEQHRRQKATPVSDLWSLGATLNYAAAPDDGLRSVLRGLLREDPSRRMGREETESLLRRIADGGETGGRSGRGHPLPVVSRTGRTVAFGSRRADGGGVRPRPDGSAAR</sequence>
<dbReference type="Proteomes" id="UP000487268">
    <property type="component" value="Unassembled WGS sequence"/>
</dbReference>
<accession>A0A7K0BR94</accession>
<evidence type="ECO:0000256" key="6">
    <source>
        <dbReference type="ARBA" id="ARBA00022840"/>
    </source>
</evidence>
<keyword evidence="3 9" id="KW-0808">Transferase</keyword>
<evidence type="ECO:0000256" key="1">
    <source>
        <dbReference type="ARBA" id="ARBA00012513"/>
    </source>
</evidence>
<gene>
    <name evidence="9" type="primary">pknD_10</name>
    <name evidence="9" type="ORF">ACRB68_14640</name>
</gene>
<dbReference type="GO" id="GO:0005524">
    <property type="term" value="F:ATP binding"/>
    <property type="evidence" value="ECO:0007669"/>
    <property type="project" value="UniProtKB-KW"/>
</dbReference>
<dbReference type="SUPFAM" id="SSF56112">
    <property type="entry name" value="Protein kinase-like (PK-like)"/>
    <property type="match status" value="1"/>
</dbReference>